<name>A0A314XX88_PRUYE</name>
<feature type="compositionally biased region" description="Low complexity" evidence="1">
    <location>
        <begin position="85"/>
        <end position="94"/>
    </location>
</feature>
<feature type="compositionally biased region" description="Polar residues" evidence="1">
    <location>
        <begin position="58"/>
        <end position="75"/>
    </location>
</feature>
<dbReference type="OrthoDB" id="6078042at2759"/>
<proteinExistence type="predicted"/>
<dbReference type="EMBL" id="PJQY01001973">
    <property type="protein sequence ID" value="PQP97559.1"/>
    <property type="molecule type" value="Genomic_DNA"/>
</dbReference>
<keyword evidence="3" id="KW-1185">Reference proteome</keyword>
<dbReference type="PANTHER" id="PTHR47820">
    <property type="entry name" value="BNAC05G24000D PROTEIN"/>
    <property type="match status" value="1"/>
</dbReference>
<evidence type="ECO:0000313" key="3">
    <source>
        <dbReference type="Proteomes" id="UP000250321"/>
    </source>
</evidence>
<dbReference type="STRING" id="2094558.A0A314XX88"/>
<evidence type="ECO:0000256" key="1">
    <source>
        <dbReference type="SAM" id="MobiDB-lite"/>
    </source>
</evidence>
<reference evidence="2 3" key="1">
    <citation type="submission" date="2018-02" db="EMBL/GenBank/DDBJ databases">
        <title>Draft genome of wild Prunus yedoensis var. nudiflora.</title>
        <authorList>
            <person name="Baek S."/>
            <person name="Kim J.-H."/>
            <person name="Choi K."/>
            <person name="Kim G.-B."/>
            <person name="Cho A."/>
            <person name="Jang H."/>
            <person name="Shin C.-H."/>
            <person name="Yu H.-J."/>
            <person name="Mun J.-H."/>
        </authorList>
    </citation>
    <scope>NUCLEOTIDE SEQUENCE [LARGE SCALE GENOMIC DNA]</scope>
    <source>
        <strain evidence="3">cv. Jeju island</strain>
        <tissue evidence="2">Leaf</tissue>
    </source>
</reference>
<comment type="caution">
    <text evidence="2">The sequence shown here is derived from an EMBL/GenBank/DDBJ whole genome shotgun (WGS) entry which is preliminary data.</text>
</comment>
<gene>
    <name evidence="2" type="ORF">Pyn_01905</name>
</gene>
<feature type="region of interest" description="Disordered" evidence="1">
    <location>
        <begin position="58"/>
        <end position="111"/>
    </location>
</feature>
<sequence>MASSQVEMAASAPFGCVLRDHKWRDRCRERNARATQAAFQNNLKSLVRDHLHTCISVSSNSASSGDYNNNNSQGHIENVDSWAQNKDGNNTNSNNGGGERDDGSTMTPRQSRVLDRLRCW</sequence>
<organism evidence="2 3">
    <name type="scientific">Prunus yedoensis var. nudiflora</name>
    <dbReference type="NCBI Taxonomy" id="2094558"/>
    <lineage>
        <taxon>Eukaryota</taxon>
        <taxon>Viridiplantae</taxon>
        <taxon>Streptophyta</taxon>
        <taxon>Embryophyta</taxon>
        <taxon>Tracheophyta</taxon>
        <taxon>Spermatophyta</taxon>
        <taxon>Magnoliopsida</taxon>
        <taxon>eudicotyledons</taxon>
        <taxon>Gunneridae</taxon>
        <taxon>Pentapetalae</taxon>
        <taxon>rosids</taxon>
        <taxon>fabids</taxon>
        <taxon>Rosales</taxon>
        <taxon>Rosaceae</taxon>
        <taxon>Amygdaloideae</taxon>
        <taxon>Amygdaleae</taxon>
        <taxon>Prunus</taxon>
    </lineage>
</organism>
<dbReference type="Proteomes" id="UP000250321">
    <property type="component" value="Unassembled WGS sequence"/>
</dbReference>
<accession>A0A314XX88</accession>
<dbReference type="AlphaFoldDB" id="A0A314XX88"/>
<dbReference type="PANTHER" id="PTHR47820:SF3">
    <property type="entry name" value="OS07G0499800 PROTEIN"/>
    <property type="match status" value="1"/>
</dbReference>
<protein>
    <submittedName>
        <fullName evidence="2">Uncharacterized protein</fullName>
    </submittedName>
</protein>
<evidence type="ECO:0000313" key="2">
    <source>
        <dbReference type="EMBL" id="PQP97559.1"/>
    </source>
</evidence>